<evidence type="ECO:0000313" key="2">
    <source>
        <dbReference type="Proteomes" id="UP001500711"/>
    </source>
</evidence>
<reference evidence="2" key="1">
    <citation type="journal article" date="2019" name="Int. J. Syst. Evol. Microbiol.">
        <title>The Global Catalogue of Microorganisms (GCM) 10K type strain sequencing project: providing services to taxonomists for standard genome sequencing and annotation.</title>
        <authorList>
            <consortium name="The Broad Institute Genomics Platform"/>
            <consortium name="The Broad Institute Genome Sequencing Center for Infectious Disease"/>
            <person name="Wu L."/>
            <person name="Ma J."/>
        </authorList>
    </citation>
    <scope>NUCLEOTIDE SEQUENCE [LARGE SCALE GENOMIC DNA]</scope>
    <source>
        <strain evidence="2">JCM 17494</strain>
    </source>
</reference>
<dbReference type="InterPro" id="IPR013494">
    <property type="entry name" value="CHP02678"/>
</dbReference>
<evidence type="ECO:0008006" key="3">
    <source>
        <dbReference type="Google" id="ProtNLM"/>
    </source>
</evidence>
<accession>A0ABP7C322</accession>
<dbReference type="Proteomes" id="UP001500711">
    <property type="component" value="Unassembled WGS sequence"/>
</dbReference>
<dbReference type="Pfam" id="PF09661">
    <property type="entry name" value="DUF2398"/>
    <property type="match status" value="1"/>
</dbReference>
<protein>
    <recommendedName>
        <fullName evidence="3">TIGR02678 family protein</fullName>
    </recommendedName>
</protein>
<gene>
    <name evidence="1" type="ORF">GCM10022267_72070</name>
</gene>
<dbReference type="RefSeq" id="WP_346135014.1">
    <property type="nucleotide sequence ID" value="NZ_BAABBE010000028.1"/>
</dbReference>
<evidence type="ECO:0000313" key="1">
    <source>
        <dbReference type="EMBL" id="GAA3674712.1"/>
    </source>
</evidence>
<name>A0ABP7C322_9PSEU</name>
<keyword evidence="2" id="KW-1185">Reference proteome</keyword>
<dbReference type="EMBL" id="BAABBE010000028">
    <property type="protein sequence ID" value="GAA3674712.1"/>
    <property type="molecule type" value="Genomic_DNA"/>
</dbReference>
<proteinExistence type="predicted"/>
<comment type="caution">
    <text evidence="1">The sequence shown here is derived from an EMBL/GenBank/DDBJ whole genome shotgun (WGS) entry which is preliminary data.</text>
</comment>
<dbReference type="NCBIfam" id="TIGR02678">
    <property type="entry name" value="TIGR02678 family protein"/>
    <property type="match status" value="1"/>
</dbReference>
<sequence>MSRTGNQLARLESEEVARGVRLLLARPLLAAVQDPDGFDLIRRRREPIVKWFDYYCGWRVHVEPRAGYARLFKTTQRPDRTRPAPNFDRRRYMLLCLTCAELLSAPTTTTEALADKVKQAVKLEELPSFDPDRRADRSAFDDVLDFLGQLGAVEINETHLRADPVIITRLLAAPVSPSIVDSVEDLTHENRYENAHRSLWQRHSTMRRLIDDPVVYKEDLTAGQLAFLSSPTGRKIVQTGIGLAGCTLEERAEGFLVVDADAVATDTRFPDDDSHAKVAALLLLDRLARGPARFDDLVEEARELLTKFRNWAKAYQSDGGAGRLAADGVALLEAFGLAHNENGTVRRLPAAARYAVEELHD</sequence>
<organism evidence="1 2">
    <name type="scientific">Lentzea roselyniae</name>
    <dbReference type="NCBI Taxonomy" id="531940"/>
    <lineage>
        <taxon>Bacteria</taxon>
        <taxon>Bacillati</taxon>
        <taxon>Actinomycetota</taxon>
        <taxon>Actinomycetes</taxon>
        <taxon>Pseudonocardiales</taxon>
        <taxon>Pseudonocardiaceae</taxon>
        <taxon>Lentzea</taxon>
    </lineage>
</organism>